<dbReference type="SUPFAM" id="SSF103506">
    <property type="entry name" value="Mitochondrial carrier"/>
    <property type="match status" value="1"/>
</dbReference>
<evidence type="ECO:0000256" key="9">
    <source>
        <dbReference type="RuleBase" id="RU000488"/>
    </source>
</evidence>
<dbReference type="GO" id="GO:1990544">
    <property type="term" value="P:mitochondrial ATP transmembrane transport"/>
    <property type="evidence" value="ECO:0007669"/>
    <property type="project" value="InterPro"/>
</dbReference>
<dbReference type="Pfam" id="PF00153">
    <property type="entry name" value="Mito_carr"/>
    <property type="match status" value="1"/>
</dbReference>
<feature type="repeat" description="Solcar" evidence="8">
    <location>
        <begin position="181"/>
        <end position="265"/>
    </location>
</feature>
<organism evidence="11 12">
    <name type="scientific">Actinidia rufa</name>
    <dbReference type="NCBI Taxonomy" id="165716"/>
    <lineage>
        <taxon>Eukaryota</taxon>
        <taxon>Viridiplantae</taxon>
        <taxon>Streptophyta</taxon>
        <taxon>Embryophyta</taxon>
        <taxon>Tracheophyta</taxon>
        <taxon>Spermatophyta</taxon>
        <taxon>Magnoliopsida</taxon>
        <taxon>eudicotyledons</taxon>
        <taxon>Gunneridae</taxon>
        <taxon>Pentapetalae</taxon>
        <taxon>asterids</taxon>
        <taxon>Ericales</taxon>
        <taxon>Actinidiaceae</taxon>
        <taxon>Actinidia</taxon>
    </lineage>
</organism>
<keyword evidence="5" id="KW-0677">Repeat</keyword>
<comment type="caution">
    <text evidence="11">The sequence shown here is derived from an EMBL/GenBank/DDBJ whole genome shotgun (WGS) entry which is preliminary data.</text>
</comment>
<dbReference type="PANTHER" id="PTHR45635:SF8">
    <property type="entry name" value="ADP,ATP CARRIER PROTEIN ER-ANT1"/>
    <property type="match status" value="1"/>
</dbReference>
<evidence type="ECO:0000256" key="8">
    <source>
        <dbReference type="PROSITE-ProRule" id="PRU00282"/>
    </source>
</evidence>
<proteinExistence type="inferred from homology"/>
<dbReference type="GO" id="GO:0005471">
    <property type="term" value="F:ATP:ADP antiporter activity"/>
    <property type="evidence" value="ECO:0007669"/>
    <property type="project" value="UniProtKB-UniRule"/>
</dbReference>
<dbReference type="InterPro" id="IPR023395">
    <property type="entry name" value="MCP_dom_sf"/>
</dbReference>
<evidence type="ECO:0000256" key="10">
    <source>
        <dbReference type="RuleBase" id="RU368008"/>
    </source>
</evidence>
<dbReference type="AlphaFoldDB" id="A0A7J0H1I0"/>
<evidence type="ECO:0000256" key="4">
    <source>
        <dbReference type="ARBA" id="ARBA00022692"/>
    </source>
</evidence>
<dbReference type="InterPro" id="IPR018108">
    <property type="entry name" value="MCP_transmembrane"/>
</dbReference>
<keyword evidence="6" id="KW-1133">Transmembrane helix</keyword>
<evidence type="ECO:0000256" key="6">
    <source>
        <dbReference type="ARBA" id="ARBA00022989"/>
    </source>
</evidence>
<dbReference type="GO" id="GO:0005743">
    <property type="term" value="C:mitochondrial inner membrane"/>
    <property type="evidence" value="ECO:0007669"/>
    <property type="project" value="InterPro"/>
</dbReference>
<sequence length="265" mass="29673">MTTGHCKNPFETSRPPACSESVDPMKCLVALGETGTQDNEDANVFQSDNSDEDINVLLTNEANDDFDDDGHEDLNIGKALHDNPHIPFFMNLVGAEDVVGGRDLYDRCPTWSDVTLEFAKGMIFKDKDAVIRACNWMHSTRAAAVFTMQYVQLEVWRYHKKARYITLNIQIEDLLWFLGKKDNFVASFLGWSVTTVSGVCAYPFDTLRRRMMLTSGQPLKYRNAMHALWEIIHLEGFSALYHGVAANMLCDVAGAGVLAGCGQLY</sequence>
<evidence type="ECO:0000256" key="3">
    <source>
        <dbReference type="ARBA" id="ARBA00022448"/>
    </source>
</evidence>
<dbReference type="EMBL" id="BJWL01000026">
    <property type="protein sequence ID" value="GFZ16967.1"/>
    <property type="molecule type" value="Genomic_DNA"/>
</dbReference>
<comment type="subcellular location">
    <subcellularLocation>
        <location evidence="1 10">Membrane</location>
        <topology evidence="1 10">Multi-pass membrane protein</topology>
    </subcellularLocation>
</comment>
<comment type="similarity">
    <text evidence="2 9">Belongs to the mitochondrial carrier (TC 2.A.29) family.</text>
</comment>
<reference evidence="11 12" key="1">
    <citation type="submission" date="2019-07" db="EMBL/GenBank/DDBJ databases">
        <title>De Novo Assembly of kiwifruit Actinidia rufa.</title>
        <authorList>
            <person name="Sugita-Konishi S."/>
            <person name="Sato K."/>
            <person name="Mori E."/>
            <person name="Abe Y."/>
            <person name="Kisaki G."/>
            <person name="Hamano K."/>
            <person name="Suezawa K."/>
            <person name="Otani M."/>
            <person name="Fukuda T."/>
            <person name="Manabe T."/>
            <person name="Gomi K."/>
            <person name="Tabuchi M."/>
            <person name="Akimitsu K."/>
            <person name="Kataoka I."/>
        </authorList>
    </citation>
    <scope>NUCLEOTIDE SEQUENCE [LARGE SCALE GENOMIC DNA]</scope>
    <source>
        <strain evidence="12">cv. Fuchu</strain>
    </source>
</reference>
<evidence type="ECO:0000256" key="5">
    <source>
        <dbReference type="ARBA" id="ARBA00022737"/>
    </source>
</evidence>
<comment type="subunit">
    <text evidence="10">Monomer.</text>
</comment>
<accession>A0A7J0H1I0</accession>
<dbReference type="Gene3D" id="1.50.40.10">
    <property type="entry name" value="Mitochondrial carrier domain"/>
    <property type="match status" value="1"/>
</dbReference>
<dbReference type="PANTHER" id="PTHR45635">
    <property type="entry name" value="ADP,ATP CARRIER PROTEIN 1-RELATED-RELATED"/>
    <property type="match status" value="1"/>
</dbReference>
<protein>
    <recommendedName>
        <fullName evidence="10">ADP/ATP translocase</fullName>
    </recommendedName>
    <alternativeName>
        <fullName evidence="10">ADP,ATP carrier protein</fullName>
    </alternativeName>
</protein>
<keyword evidence="7 8" id="KW-0472">Membrane</keyword>
<evidence type="ECO:0000313" key="12">
    <source>
        <dbReference type="Proteomes" id="UP000585474"/>
    </source>
</evidence>
<evidence type="ECO:0000256" key="7">
    <source>
        <dbReference type="ARBA" id="ARBA00023136"/>
    </source>
</evidence>
<dbReference type="GO" id="GO:0140021">
    <property type="term" value="P:mitochondrial ADP transmembrane transport"/>
    <property type="evidence" value="ECO:0007669"/>
    <property type="project" value="InterPro"/>
</dbReference>
<keyword evidence="4 8" id="KW-0812">Transmembrane</keyword>
<keyword evidence="12" id="KW-1185">Reference proteome</keyword>
<gene>
    <name evidence="11" type="ORF">Acr_26g0002370</name>
</gene>
<evidence type="ECO:0000256" key="2">
    <source>
        <dbReference type="ARBA" id="ARBA00006375"/>
    </source>
</evidence>
<dbReference type="InterPro" id="IPR002113">
    <property type="entry name" value="ADT_euk_type"/>
</dbReference>
<evidence type="ECO:0000256" key="1">
    <source>
        <dbReference type="ARBA" id="ARBA00004141"/>
    </source>
</evidence>
<dbReference type="OrthoDB" id="270584at2759"/>
<name>A0A7J0H1I0_9ERIC</name>
<comment type="function">
    <text evidence="10">Catalyzes the exchange of ADP and ATP across the membrane.</text>
</comment>
<dbReference type="PROSITE" id="PS50920">
    <property type="entry name" value="SOLCAR"/>
    <property type="match status" value="1"/>
</dbReference>
<keyword evidence="3 9" id="KW-0813">Transport</keyword>
<dbReference type="Proteomes" id="UP000585474">
    <property type="component" value="Unassembled WGS sequence"/>
</dbReference>
<evidence type="ECO:0000313" key="11">
    <source>
        <dbReference type="EMBL" id="GFZ16967.1"/>
    </source>
</evidence>